<keyword evidence="1" id="KW-1017">Isopeptide bond</keyword>
<comment type="function">
    <text evidence="8">Required for box C/D snoRNAs accumulation involved in snoRNA processing, snoRNA transport to the nucleolus and ribosome biogenesis.</text>
</comment>
<dbReference type="GO" id="GO:0070761">
    <property type="term" value="C:pre-snoRNP complex"/>
    <property type="evidence" value="ECO:0007669"/>
    <property type="project" value="TreeGrafter"/>
</dbReference>
<keyword evidence="5 13" id="KW-0863">Zinc-finger</keyword>
<dbReference type="PROSITE" id="PS51083">
    <property type="entry name" value="ZF_HIT"/>
    <property type="match status" value="1"/>
</dbReference>
<evidence type="ECO:0000256" key="13">
    <source>
        <dbReference type="PROSITE-ProRule" id="PRU00453"/>
    </source>
</evidence>
<evidence type="ECO:0000256" key="8">
    <source>
        <dbReference type="ARBA" id="ARBA00049598"/>
    </source>
</evidence>
<dbReference type="InParanoid" id="A0A6L2PY33"/>
<dbReference type="EMBL" id="BLKM01000610">
    <property type="protein sequence ID" value="GFG36152.1"/>
    <property type="molecule type" value="Genomic_DNA"/>
</dbReference>
<evidence type="ECO:0000313" key="16">
    <source>
        <dbReference type="Proteomes" id="UP000502823"/>
    </source>
</evidence>
<name>A0A6L2PY33_COPFO</name>
<dbReference type="PANTHER" id="PTHR13483">
    <property type="entry name" value="BOX C_D SNORNA PROTEIN 1-RELATED"/>
    <property type="match status" value="1"/>
</dbReference>
<feature type="domain" description="HIT-type" evidence="14">
    <location>
        <begin position="74"/>
        <end position="108"/>
    </location>
</feature>
<keyword evidence="4" id="KW-0479">Metal-binding</keyword>
<dbReference type="GO" id="GO:0000492">
    <property type="term" value="P:box C/D snoRNP assembly"/>
    <property type="evidence" value="ECO:0007669"/>
    <property type="project" value="TreeGrafter"/>
</dbReference>
<dbReference type="Gene3D" id="3.30.60.190">
    <property type="match status" value="1"/>
</dbReference>
<dbReference type="GO" id="GO:0000463">
    <property type="term" value="P:maturation of LSU-rRNA from tricistronic rRNA transcript (SSU-rRNA, 5.8S rRNA, LSU-rRNA)"/>
    <property type="evidence" value="ECO:0007669"/>
    <property type="project" value="TreeGrafter"/>
</dbReference>
<dbReference type="GO" id="GO:0008270">
    <property type="term" value="F:zinc ion binding"/>
    <property type="evidence" value="ECO:0007669"/>
    <property type="project" value="UniProtKB-UniRule"/>
</dbReference>
<keyword evidence="6" id="KW-0862">Zinc</keyword>
<dbReference type="InterPro" id="IPR007529">
    <property type="entry name" value="Znf_HIT"/>
</dbReference>
<keyword evidence="7" id="KW-0832">Ubl conjugation</keyword>
<keyword evidence="16" id="KW-1185">Reference proteome</keyword>
<evidence type="ECO:0000256" key="9">
    <source>
        <dbReference type="ARBA" id="ARBA00049654"/>
    </source>
</evidence>
<evidence type="ECO:0000256" key="5">
    <source>
        <dbReference type="ARBA" id="ARBA00022771"/>
    </source>
</evidence>
<dbReference type="CDD" id="cd23023">
    <property type="entry name" value="zf-HIT_BCD1"/>
    <property type="match status" value="1"/>
</dbReference>
<keyword evidence="3" id="KW-0597">Phosphoprotein</keyword>
<sequence length="503" mass="58261">MDKDSVDAVVPIGCQWNASIAPLSTRGLCLQQLPSFVYKHGAREVVQEVTADVTCYEPVVVMCFITFMTDLGKCEVCNDQEAKYTCPRCEVKTCCLTCVNTHKKELECDGQRNKVAYKRISEFTNLDLLSGMWLSIAEYVILCILFEDQQLATLTTKLFAYLVFHVDKRGTYFPSYLLQLLTLLCNSEQYFEELYNMGAAYQELCGRIVATLRINSCFICIFVLFYHISQHDASINHCCPYMVEVAGYYRICFMHGLDYRLLEETTRRVETYARDPSKHYTTSKELPINLYKLRAAARRRRTNLHFMPHNFTRSRGNTTYFNWKEQLIYWRVEWIFPQADNIKCVGRRLLETEPLAKLVNVYLDPKDCDPLYKDKLQYYQSAGLRGILLLLKAEQKVGTRFHQLDSSLSLKDNLKGKTVIEFPTVYVVLKGHKDAFDILGPDEEDDGDRNGVSSNVNKNNLLFYTSDYSENEDEDEYNASVHSKKKYPKLDIPQYDVLIKQKS</sequence>
<dbReference type="PANTHER" id="PTHR13483:SF3">
    <property type="entry name" value="BOX C_D SNORNA PROTEIN 1"/>
    <property type="match status" value="1"/>
</dbReference>
<dbReference type="InterPro" id="IPR057721">
    <property type="entry name" value="BCD1_alpha/beta"/>
</dbReference>
<keyword evidence="2" id="KW-0690">Ribosome biogenesis</keyword>
<dbReference type="InterPro" id="IPR051639">
    <property type="entry name" value="BCD1"/>
</dbReference>
<dbReference type="Pfam" id="PF25790">
    <property type="entry name" value="BCD1"/>
    <property type="match status" value="1"/>
</dbReference>
<comment type="similarity">
    <text evidence="9">Belongs to the BCD1 family.</text>
</comment>
<evidence type="ECO:0000256" key="4">
    <source>
        <dbReference type="ARBA" id="ARBA00022723"/>
    </source>
</evidence>
<gene>
    <name evidence="15" type="ORF">Cfor_10789</name>
</gene>
<protein>
    <recommendedName>
        <fullName evidence="11">Box C/D snoRNA protein 1</fullName>
    </recommendedName>
    <alternativeName>
        <fullName evidence="12">Zinc finger HIT domain-containing protein 6</fullName>
    </alternativeName>
</protein>
<evidence type="ECO:0000256" key="3">
    <source>
        <dbReference type="ARBA" id="ARBA00022553"/>
    </source>
</evidence>
<evidence type="ECO:0000259" key="14">
    <source>
        <dbReference type="PROSITE" id="PS51083"/>
    </source>
</evidence>
<dbReference type="Pfam" id="PF04438">
    <property type="entry name" value="zf-HIT"/>
    <property type="match status" value="1"/>
</dbReference>
<evidence type="ECO:0000256" key="1">
    <source>
        <dbReference type="ARBA" id="ARBA00022499"/>
    </source>
</evidence>
<proteinExistence type="inferred from homology"/>
<evidence type="ECO:0000313" key="15">
    <source>
        <dbReference type="EMBL" id="GFG36152.1"/>
    </source>
</evidence>
<evidence type="ECO:0000256" key="10">
    <source>
        <dbReference type="ARBA" id="ARBA00061949"/>
    </source>
</evidence>
<organism evidence="15 16">
    <name type="scientific">Coptotermes formosanus</name>
    <name type="common">Formosan subterranean termite</name>
    <dbReference type="NCBI Taxonomy" id="36987"/>
    <lineage>
        <taxon>Eukaryota</taxon>
        <taxon>Metazoa</taxon>
        <taxon>Ecdysozoa</taxon>
        <taxon>Arthropoda</taxon>
        <taxon>Hexapoda</taxon>
        <taxon>Insecta</taxon>
        <taxon>Pterygota</taxon>
        <taxon>Neoptera</taxon>
        <taxon>Polyneoptera</taxon>
        <taxon>Dictyoptera</taxon>
        <taxon>Blattodea</taxon>
        <taxon>Blattoidea</taxon>
        <taxon>Termitoidae</taxon>
        <taxon>Rhinotermitidae</taxon>
        <taxon>Coptotermes</taxon>
    </lineage>
</organism>
<dbReference type="FunCoup" id="A0A6L2PY33">
    <property type="interactions" value="494"/>
</dbReference>
<dbReference type="GO" id="GO:0048254">
    <property type="term" value="P:snoRNA localization"/>
    <property type="evidence" value="ECO:0007669"/>
    <property type="project" value="TreeGrafter"/>
</dbReference>
<comment type="subunit">
    <text evidence="10">Interacts with FBL, SNU13, NOP58, NUFIP1, RUVBL1, RUVBL2 and TAF9. Interacts (via HIT-type zinc finger) with the RUVBL1/RUVBL2 complex in the presence of ADP.</text>
</comment>
<dbReference type="FunFam" id="3.30.60.190:FF:000001">
    <property type="entry name" value="box C/D snoRNA protein 1"/>
    <property type="match status" value="1"/>
</dbReference>
<evidence type="ECO:0000256" key="7">
    <source>
        <dbReference type="ARBA" id="ARBA00022843"/>
    </source>
</evidence>
<dbReference type="SUPFAM" id="SSF144232">
    <property type="entry name" value="HIT/MYND zinc finger-like"/>
    <property type="match status" value="1"/>
</dbReference>
<evidence type="ECO:0000256" key="6">
    <source>
        <dbReference type="ARBA" id="ARBA00022833"/>
    </source>
</evidence>
<dbReference type="Proteomes" id="UP000502823">
    <property type="component" value="Unassembled WGS sequence"/>
</dbReference>
<dbReference type="AlphaFoldDB" id="A0A6L2PY33"/>
<reference evidence="16" key="1">
    <citation type="submission" date="2020-01" db="EMBL/GenBank/DDBJ databases">
        <title>Draft genome sequence of the Termite Coptotermes fromosanus.</title>
        <authorList>
            <person name="Itakura S."/>
            <person name="Yosikawa Y."/>
            <person name="Umezawa K."/>
        </authorList>
    </citation>
    <scope>NUCLEOTIDE SEQUENCE [LARGE SCALE GENOMIC DNA]</scope>
</reference>
<evidence type="ECO:0000256" key="12">
    <source>
        <dbReference type="ARBA" id="ARBA00077531"/>
    </source>
</evidence>
<accession>A0A6L2PY33</accession>
<dbReference type="GO" id="GO:0005634">
    <property type="term" value="C:nucleus"/>
    <property type="evidence" value="ECO:0007669"/>
    <property type="project" value="TreeGrafter"/>
</dbReference>
<evidence type="ECO:0000256" key="11">
    <source>
        <dbReference type="ARBA" id="ARBA00068630"/>
    </source>
</evidence>
<dbReference type="OrthoDB" id="272357at2759"/>
<comment type="caution">
    <text evidence="15">The sequence shown here is derived from an EMBL/GenBank/DDBJ whole genome shotgun (WGS) entry which is preliminary data.</text>
</comment>
<evidence type="ECO:0000256" key="2">
    <source>
        <dbReference type="ARBA" id="ARBA00022517"/>
    </source>
</evidence>